<evidence type="ECO:0000313" key="2">
    <source>
        <dbReference type="EMBL" id="CDG96670.1"/>
    </source>
</evidence>
<dbReference type="EMBL" id="CBSW010000134">
    <property type="protein sequence ID" value="CDG96670.1"/>
    <property type="molecule type" value="Genomic_DNA"/>
</dbReference>
<comment type="caution">
    <text evidence="2">The sequence shown here is derived from an EMBL/GenBank/DDBJ whole genome shotgun (WGS) entry which is preliminary data.</text>
</comment>
<protein>
    <recommendedName>
        <fullName evidence="4">Phage protein</fullName>
    </recommendedName>
</protein>
<gene>
    <name evidence="2" type="ORF">XBP1_2190016</name>
</gene>
<dbReference type="AlphaFoldDB" id="A0A077NFS7"/>
<name>A0A077NFS7_XENBV</name>
<proteinExistence type="predicted"/>
<dbReference type="RefSeq" id="WP_038216901.1">
    <property type="nucleotide sequence ID" value="NZ_CAWLWN010000188.1"/>
</dbReference>
<evidence type="ECO:0008006" key="4">
    <source>
        <dbReference type="Google" id="ProtNLM"/>
    </source>
</evidence>
<accession>A0A077NFS7</accession>
<organism evidence="2 3">
    <name type="scientific">Xenorhabdus bovienii str. puntauvense</name>
    <dbReference type="NCBI Taxonomy" id="1398201"/>
    <lineage>
        <taxon>Bacteria</taxon>
        <taxon>Pseudomonadati</taxon>
        <taxon>Pseudomonadota</taxon>
        <taxon>Gammaproteobacteria</taxon>
        <taxon>Enterobacterales</taxon>
        <taxon>Morganellaceae</taxon>
        <taxon>Xenorhabdus</taxon>
    </lineage>
</organism>
<feature type="region of interest" description="Disordered" evidence="1">
    <location>
        <begin position="1"/>
        <end position="27"/>
    </location>
</feature>
<evidence type="ECO:0000313" key="3">
    <source>
        <dbReference type="Proteomes" id="UP000028511"/>
    </source>
</evidence>
<dbReference type="Proteomes" id="UP000028511">
    <property type="component" value="Unassembled WGS sequence"/>
</dbReference>
<evidence type="ECO:0000256" key="1">
    <source>
        <dbReference type="SAM" id="MobiDB-lite"/>
    </source>
</evidence>
<dbReference type="HOGENOM" id="CLU_122843_0_0_6"/>
<sequence>MPGFLSKLFGKKNHPNQQMDVQEKTQKQPIYPKTKEDFLIREISISRYVEPEYKEIALKQVNKEIDLFADKDSKEYMKVLTKKAISTFKKPKDAFFAVQRSASVKFNMLDTLNRFESLGLKEFDYDCPNDERDCDWCSSQSGKTFPINTDIVKLIEDNCECEYNRSVLLPKVKW</sequence>
<reference evidence="2" key="1">
    <citation type="submission" date="2013-07" db="EMBL/GenBank/DDBJ databases">
        <title>Sub-species coevolution in mutualistic symbiosis.</title>
        <authorList>
            <person name="Murfin K."/>
            <person name="Klassen J."/>
            <person name="Lee M."/>
            <person name="Forst S."/>
            <person name="Stock P."/>
            <person name="Goodrich-Blair H."/>
        </authorList>
    </citation>
    <scope>NUCLEOTIDE SEQUENCE [LARGE SCALE GENOMIC DNA]</scope>
    <source>
        <strain evidence="2">Puntauvense</strain>
    </source>
</reference>